<dbReference type="Proteomes" id="UP000242763">
    <property type="component" value="Unassembled WGS sequence"/>
</dbReference>
<dbReference type="RefSeq" id="WP_091517750.1">
    <property type="nucleotide sequence ID" value="NZ_FORF01000001.1"/>
</dbReference>
<gene>
    <name evidence="1" type="ORF">SAMN03080618_00308</name>
</gene>
<accession>A0A1I3HR01</accession>
<protein>
    <submittedName>
        <fullName evidence="1">Uncharacterized protein</fullName>
    </submittedName>
</protein>
<dbReference type="EMBL" id="FORF01000001">
    <property type="protein sequence ID" value="SFI37960.1"/>
    <property type="molecule type" value="Genomic_DNA"/>
</dbReference>
<organism evidence="1 2">
    <name type="scientific">Aquamicrobium aerolatum DSM 21857</name>
    <dbReference type="NCBI Taxonomy" id="1121003"/>
    <lineage>
        <taxon>Bacteria</taxon>
        <taxon>Pseudomonadati</taxon>
        <taxon>Pseudomonadota</taxon>
        <taxon>Alphaproteobacteria</taxon>
        <taxon>Hyphomicrobiales</taxon>
        <taxon>Phyllobacteriaceae</taxon>
        <taxon>Aerobium</taxon>
    </lineage>
</organism>
<reference evidence="2" key="1">
    <citation type="submission" date="2016-10" db="EMBL/GenBank/DDBJ databases">
        <authorList>
            <person name="Varghese N."/>
            <person name="Submissions S."/>
        </authorList>
    </citation>
    <scope>NUCLEOTIDE SEQUENCE [LARGE SCALE GENOMIC DNA]</scope>
    <source>
        <strain evidence="2">DSM 21857</strain>
    </source>
</reference>
<dbReference type="STRING" id="1121003.SAMN03080618_00308"/>
<dbReference type="OrthoDB" id="8086907at2"/>
<keyword evidence="2" id="KW-1185">Reference proteome</keyword>
<dbReference type="AlphaFoldDB" id="A0A1I3HR01"/>
<proteinExistence type="predicted"/>
<evidence type="ECO:0000313" key="2">
    <source>
        <dbReference type="Proteomes" id="UP000242763"/>
    </source>
</evidence>
<name>A0A1I3HR01_9HYPH</name>
<evidence type="ECO:0000313" key="1">
    <source>
        <dbReference type="EMBL" id="SFI37960.1"/>
    </source>
</evidence>
<sequence>MPNTDLSAEFAVSLSSALKDMHRALISAETGDDPALRENPYTVLFALIGDPRFEWMGVLSQLITRLDEAVAKPEEQEPDELAQIVRAVQNLVGEGDGSASAFRMRHVMALQKEPEVGIATGKVRKALANRPVDIG</sequence>